<dbReference type="GO" id="GO:0003700">
    <property type="term" value="F:DNA-binding transcription factor activity"/>
    <property type="evidence" value="ECO:0007669"/>
    <property type="project" value="UniProtKB-UniRule"/>
</dbReference>
<feature type="region of interest" description="Disordered" evidence="9">
    <location>
        <begin position="211"/>
        <end position="304"/>
    </location>
</feature>
<dbReference type="Pfam" id="PF02045">
    <property type="entry name" value="CBFB_NFYA"/>
    <property type="match status" value="1"/>
</dbReference>
<dbReference type="AlphaFoldDB" id="A0A7C9EQA9"/>
<dbReference type="GO" id="GO:0016602">
    <property type="term" value="C:CCAAT-binding factor complex"/>
    <property type="evidence" value="ECO:0007669"/>
    <property type="project" value="InterPro"/>
</dbReference>
<comment type="similarity">
    <text evidence="8">Belongs to the NFYA/HAP2 subunit family.</text>
</comment>
<evidence type="ECO:0000256" key="3">
    <source>
        <dbReference type="ARBA" id="ARBA00023125"/>
    </source>
</evidence>
<comment type="subcellular location">
    <subcellularLocation>
        <location evidence="1 8">Nucleus</location>
    </subcellularLocation>
</comment>
<accession>A0A7C9EQA9</accession>
<keyword evidence="4" id="KW-0010">Activator</keyword>
<dbReference type="EMBL" id="GISG01246902">
    <property type="protein sequence ID" value="MBA4670225.1"/>
    <property type="molecule type" value="Transcribed_RNA"/>
</dbReference>
<feature type="compositionally biased region" description="Basic and acidic residues" evidence="9">
    <location>
        <begin position="261"/>
        <end position="274"/>
    </location>
</feature>
<comment type="subunit">
    <text evidence="7">Heterotrimeric transcription factor composed of three components, NF-YA, NF-YB and NF-YC. NF-YB and NF-YC must interact and dimerize for NF-YA association and DNA binding.</text>
</comment>
<evidence type="ECO:0000256" key="7">
    <source>
        <dbReference type="ARBA" id="ARBA00025911"/>
    </source>
</evidence>
<keyword evidence="2 8" id="KW-0805">Transcription regulation</keyword>
<keyword evidence="6 8" id="KW-0539">Nucleus</keyword>
<dbReference type="SMART" id="SM00521">
    <property type="entry name" value="CBF"/>
    <property type="match status" value="1"/>
</dbReference>
<keyword evidence="3 8" id="KW-0238">DNA-binding</keyword>
<protein>
    <recommendedName>
        <fullName evidence="8">Nuclear transcription factor Y subunit</fullName>
    </recommendedName>
</protein>
<organism evidence="10">
    <name type="scientific">Opuntia streptacantha</name>
    <name type="common">Prickly pear cactus</name>
    <name type="synonym">Opuntia cardona</name>
    <dbReference type="NCBI Taxonomy" id="393608"/>
    <lineage>
        <taxon>Eukaryota</taxon>
        <taxon>Viridiplantae</taxon>
        <taxon>Streptophyta</taxon>
        <taxon>Embryophyta</taxon>
        <taxon>Tracheophyta</taxon>
        <taxon>Spermatophyta</taxon>
        <taxon>Magnoliopsida</taxon>
        <taxon>eudicotyledons</taxon>
        <taxon>Gunneridae</taxon>
        <taxon>Pentapetalae</taxon>
        <taxon>Caryophyllales</taxon>
        <taxon>Cactineae</taxon>
        <taxon>Cactaceae</taxon>
        <taxon>Opuntioideae</taxon>
        <taxon>Opuntia</taxon>
    </lineage>
</organism>
<dbReference type="GO" id="GO:0003677">
    <property type="term" value="F:DNA binding"/>
    <property type="evidence" value="ECO:0007669"/>
    <property type="project" value="UniProtKB-KW"/>
</dbReference>
<dbReference type="InterPro" id="IPR001289">
    <property type="entry name" value="NFYA"/>
</dbReference>
<reference evidence="10" key="1">
    <citation type="journal article" date="2013" name="J. Plant Res.">
        <title>Effect of fungi and light on seed germination of three Opuntia species from semiarid lands of central Mexico.</title>
        <authorList>
            <person name="Delgado-Sanchez P."/>
            <person name="Jimenez-Bremont J.F."/>
            <person name="Guerrero-Gonzalez Mde L."/>
            <person name="Flores J."/>
        </authorList>
    </citation>
    <scope>NUCLEOTIDE SEQUENCE</scope>
    <source>
        <tissue evidence="10">Cladode</tissue>
    </source>
</reference>
<feature type="compositionally biased region" description="Polar residues" evidence="9">
    <location>
        <begin position="282"/>
        <end position="296"/>
    </location>
</feature>
<name>A0A7C9EQA9_OPUST</name>
<evidence type="ECO:0000256" key="2">
    <source>
        <dbReference type="ARBA" id="ARBA00023015"/>
    </source>
</evidence>
<evidence type="ECO:0000256" key="8">
    <source>
        <dbReference type="RuleBase" id="RU367155"/>
    </source>
</evidence>
<dbReference type="PROSITE" id="PS51152">
    <property type="entry name" value="NFYA_HAP2_2"/>
    <property type="match status" value="1"/>
</dbReference>
<proteinExistence type="inferred from homology"/>
<dbReference type="PROSITE" id="PS00686">
    <property type="entry name" value="NFYA_HAP2_1"/>
    <property type="match status" value="1"/>
</dbReference>
<dbReference type="InterPro" id="IPR018362">
    <property type="entry name" value="CCAAT-binding_factor_CS"/>
</dbReference>
<keyword evidence="5 8" id="KW-0804">Transcription</keyword>
<sequence>MPSKSLTENTSGSHSHAIPPSAVCSEQWWQAGGYYPFPLTEAGGNAPEHTLLDHPADMARSKNDQSLSSGEDNDEEETSKDSETTGSNSTHRDGTSREEPQQAQSGDSMPRGSADCFPQHPHMELVGHSIACASTPYPDLYYGGMMAAYGPQPLVPPQFYGMHQPRMPLPLELAQEPVYVNAKQYRGILRRRQVRAKAELEKKLIKVRKPYLHESRHQHALRRARGSGGRFAKKGEAEVASSQSTDDKSKTSDVGASQSHESYHGEQCKNDPRALGKARSGEGQSNPQWGSMLSDQAQRRALAI</sequence>
<feature type="region of interest" description="Disordered" evidence="9">
    <location>
        <begin position="35"/>
        <end position="120"/>
    </location>
</feature>
<feature type="compositionally biased region" description="Basic and acidic residues" evidence="9">
    <location>
        <begin position="90"/>
        <end position="100"/>
    </location>
</feature>
<evidence type="ECO:0000313" key="10">
    <source>
        <dbReference type="EMBL" id="MBA4670225.1"/>
    </source>
</evidence>
<evidence type="ECO:0000256" key="1">
    <source>
        <dbReference type="ARBA" id="ARBA00004123"/>
    </source>
</evidence>
<comment type="function">
    <text evidence="8">Component of the sequence-specific heterotrimeric transcription factor (NF-Y) which specifically recognizes a 5'-CCAAT-3' box motif found in the promoters of its target genes.</text>
</comment>
<evidence type="ECO:0000256" key="5">
    <source>
        <dbReference type="ARBA" id="ARBA00023163"/>
    </source>
</evidence>
<evidence type="ECO:0000256" key="9">
    <source>
        <dbReference type="SAM" id="MobiDB-lite"/>
    </source>
</evidence>
<feature type="compositionally biased region" description="Basic and acidic residues" evidence="9">
    <location>
        <begin position="50"/>
        <end position="63"/>
    </location>
</feature>
<dbReference type="Gene3D" id="6.10.250.2430">
    <property type="match status" value="1"/>
</dbReference>
<evidence type="ECO:0000256" key="6">
    <source>
        <dbReference type="ARBA" id="ARBA00023242"/>
    </source>
</evidence>
<dbReference type="PANTHER" id="PTHR12632">
    <property type="entry name" value="TRANSCRIPTION FACTOR NF-Y ALPHA-RELATED"/>
    <property type="match status" value="1"/>
</dbReference>
<reference evidence="10" key="2">
    <citation type="submission" date="2020-07" db="EMBL/GenBank/DDBJ databases">
        <authorList>
            <person name="Vera ALvarez R."/>
            <person name="Arias-Moreno D.M."/>
            <person name="Jimenez-Jacinto V."/>
            <person name="Jimenez-Bremont J.F."/>
            <person name="Swaminathan K."/>
            <person name="Moose S.P."/>
            <person name="Guerrero-Gonzalez M.L."/>
            <person name="Marino-Ramirez L."/>
            <person name="Landsman D."/>
            <person name="Rodriguez-Kessler M."/>
            <person name="Delgado-Sanchez P."/>
        </authorList>
    </citation>
    <scope>NUCLEOTIDE SEQUENCE</scope>
    <source>
        <tissue evidence="10">Cladode</tissue>
    </source>
</reference>
<evidence type="ECO:0000256" key="4">
    <source>
        <dbReference type="ARBA" id="ARBA00023159"/>
    </source>
</evidence>
<dbReference type="PRINTS" id="PR00616">
    <property type="entry name" value="CCAATSUBUNTB"/>
</dbReference>